<dbReference type="STRING" id="490622.A0A395NAM1"/>
<evidence type="ECO:0000256" key="1">
    <source>
        <dbReference type="SAM" id="MobiDB-lite"/>
    </source>
</evidence>
<dbReference type="SMART" id="SM00164">
    <property type="entry name" value="TBC"/>
    <property type="match status" value="1"/>
</dbReference>
<sequence length="508" mass="55680">MRRRVSHRWRGWWCHLTAAAPTPNPTRFNCPSSPSPSPSPSTTAQIQPRGQKPGQFQLAAMSGRPPSAQEAPAALPSIQPGHLQAPPSPQTHRALRRLQSAHALGARAAAQQTSLISQQRREQQQQQQHQQPPSPARNATAALTTRTRGRANSDATPPPLYQPPSSSNRRRSGVKKPVFSHGHLSLQQIIRDGPNDGDFIGALESARWKVIDEGVKAAEDGMSPLRIYVWLVLLDAPIMSTDEYLALIHRGASPAYAKIRNDTFRTLTTDPLFRRRVSEASLIRLLNAIAWRLHDSKEDERQSRPGSSHSSLPARDTVGGSLSGQSQARSGAVLEPGVYVQGMNVLAAPFLYAARSEAEAFVAFHSLLTRECPGYIRGAMDGVHRGLALVDKVLAIVDPKLSMYLTAKGLSAEIYAFPSVLTLCACTPPLPEVLRLWDFLFAYGPHLNIVCIVAQLTIMRSQILQSQSPNKLLRSFPQLNADLVKSVTISIIKKIPDDVYEEIATHAM</sequence>
<dbReference type="PROSITE" id="PS50086">
    <property type="entry name" value="TBC_RABGAP"/>
    <property type="match status" value="1"/>
</dbReference>
<dbReference type="Gene3D" id="1.10.8.270">
    <property type="entry name" value="putative rabgap domain of human tbc1 domain family member 14 like domains"/>
    <property type="match status" value="1"/>
</dbReference>
<feature type="region of interest" description="Disordered" evidence="1">
    <location>
        <begin position="297"/>
        <end position="325"/>
    </location>
</feature>
<dbReference type="InterPro" id="IPR000195">
    <property type="entry name" value="Rab-GAP-TBC_dom"/>
</dbReference>
<dbReference type="EMBL" id="PXOA01000731">
    <property type="protein sequence ID" value="RFU72964.1"/>
    <property type="molecule type" value="Genomic_DNA"/>
</dbReference>
<dbReference type="GO" id="GO:0031030">
    <property type="term" value="P:negative regulation of septation initiation signaling"/>
    <property type="evidence" value="ECO:0007669"/>
    <property type="project" value="TreeGrafter"/>
</dbReference>
<dbReference type="OrthoDB" id="10263206at2759"/>
<gene>
    <name evidence="3" type="ORF">TARUN_9283</name>
</gene>
<feature type="region of interest" description="Disordered" evidence="1">
    <location>
        <begin position="23"/>
        <end position="91"/>
    </location>
</feature>
<proteinExistence type="predicted"/>
<feature type="region of interest" description="Disordered" evidence="1">
    <location>
        <begin position="103"/>
        <end position="176"/>
    </location>
</feature>
<dbReference type="GO" id="GO:0005096">
    <property type="term" value="F:GTPase activator activity"/>
    <property type="evidence" value="ECO:0007669"/>
    <property type="project" value="TreeGrafter"/>
</dbReference>
<dbReference type="FunFam" id="1.10.472.80:FF:000026">
    <property type="entry name" value="Mitotic check point protein (Bub2)"/>
    <property type="match status" value="1"/>
</dbReference>
<keyword evidence="4" id="KW-1185">Reference proteome</keyword>
<comment type="caution">
    <text evidence="3">The sequence shown here is derived from an EMBL/GenBank/DDBJ whole genome shotgun (WGS) entry which is preliminary data.</text>
</comment>
<dbReference type="PANTHER" id="PTHR22957">
    <property type="entry name" value="TBC1 DOMAIN FAMILY MEMBER GTPASE-ACTIVATING PROTEIN"/>
    <property type="match status" value="1"/>
</dbReference>
<feature type="domain" description="Rab-GAP TBC" evidence="2">
    <location>
        <begin position="220"/>
        <end position="444"/>
    </location>
</feature>
<dbReference type="Gene3D" id="1.10.472.80">
    <property type="entry name" value="Ypt/Rab-GAP domain of gyp1p, domain 3"/>
    <property type="match status" value="1"/>
</dbReference>
<evidence type="ECO:0000259" key="2">
    <source>
        <dbReference type="PROSITE" id="PS50086"/>
    </source>
</evidence>
<dbReference type="AlphaFoldDB" id="A0A395NAM1"/>
<accession>A0A395NAM1</accession>
<evidence type="ECO:0000313" key="3">
    <source>
        <dbReference type="EMBL" id="RFU72964.1"/>
    </source>
</evidence>
<evidence type="ECO:0000313" key="4">
    <source>
        <dbReference type="Proteomes" id="UP000266272"/>
    </source>
</evidence>
<dbReference type="PANTHER" id="PTHR22957:SF263">
    <property type="entry name" value="MITOTIC CHECK POINT PROTEIN BUB2"/>
    <property type="match status" value="1"/>
</dbReference>
<dbReference type="Pfam" id="PF00566">
    <property type="entry name" value="RabGAP-TBC"/>
    <property type="match status" value="1"/>
</dbReference>
<dbReference type="Proteomes" id="UP000266272">
    <property type="component" value="Unassembled WGS sequence"/>
</dbReference>
<feature type="compositionally biased region" description="Low complexity" evidence="1">
    <location>
        <begin position="124"/>
        <end position="146"/>
    </location>
</feature>
<protein>
    <submittedName>
        <fullName evidence="3">Cell cycle arrest bub2</fullName>
    </submittedName>
</protein>
<dbReference type="GO" id="GO:0044732">
    <property type="term" value="C:mitotic spindle pole body"/>
    <property type="evidence" value="ECO:0007669"/>
    <property type="project" value="TreeGrafter"/>
</dbReference>
<dbReference type="InterPro" id="IPR035969">
    <property type="entry name" value="Rab-GAP_TBC_sf"/>
</dbReference>
<name>A0A395NAM1_TRIAR</name>
<reference evidence="3 4" key="1">
    <citation type="journal article" date="2018" name="PLoS Pathog.">
        <title>Evolution of structural diversity of trichothecenes, a family of toxins produced by plant pathogenic and entomopathogenic fungi.</title>
        <authorList>
            <person name="Proctor R.H."/>
            <person name="McCormick S.P."/>
            <person name="Kim H.S."/>
            <person name="Cardoza R.E."/>
            <person name="Stanley A.M."/>
            <person name="Lindo L."/>
            <person name="Kelly A."/>
            <person name="Brown D.W."/>
            <person name="Lee T."/>
            <person name="Vaughan M.M."/>
            <person name="Alexander N.J."/>
            <person name="Busman M."/>
            <person name="Gutierrez S."/>
        </authorList>
    </citation>
    <scope>NUCLEOTIDE SEQUENCE [LARGE SCALE GENOMIC DNA]</scope>
    <source>
        <strain evidence="3 4">IBT 40837</strain>
    </source>
</reference>
<dbReference type="SUPFAM" id="SSF47923">
    <property type="entry name" value="Ypt/Rab-GAP domain of gyp1p"/>
    <property type="match status" value="3"/>
</dbReference>
<organism evidence="3 4">
    <name type="scientific">Trichoderma arundinaceum</name>
    <dbReference type="NCBI Taxonomy" id="490622"/>
    <lineage>
        <taxon>Eukaryota</taxon>
        <taxon>Fungi</taxon>
        <taxon>Dikarya</taxon>
        <taxon>Ascomycota</taxon>
        <taxon>Pezizomycotina</taxon>
        <taxon>Sordariomycetes</taxon>
        <taxon>Hypocreomycetidae</taxon>
        <taxon>Hypocreales</taxon>
        <taxon>Hypocreaceae</taxon>
        <taxon>Trichoderma</taxon>
    </lineage>
</organism>